<keyword evidence="2" id="KW-0436">Ligase</keyword>
<dbReference type="InterPro" id="IPR027855">
    <property type="entry name" value="DUF4479"/>
</dbReference>
<reference evidence="2 3" key="1">
    <citation type="journal article" date="2014" name="Genome Announc.">
        <title>Draft Genome Sequence of the Boron-Tolerant and Moderately Halotolerant Bacterium Gracilibacillus boraciitolerans JCM 21714T.</title>
        <authorList>
            <person name="Ahmed I."/>
            <person name="Oshima K."/>
            <person name="Suda W."/>
            <person name="Kitamura K."/>
            <person name="Iida T."/>
            <person name="Ohmori Y."/>
            <person name="Fujiwara T."/>
            <person name="Hattori M."/>
            <person name="Ohkuma M."/>
        </authorList>
    </citation>
    <scope>NUCLEOTIDE SEQUENCE [LARGE SCALE GENOMIC DNA]</scope>
    <source>
        <strain evidence="2 3">JCM 21714</strain>
    </source>
</reference>
<dbReference type="Pfam" id="PF14794">
    <property type="entry name" value="DUF4479"/>
    <property type="match status" value="1"/>
</dbReference>
<organism evidence="2 3">
    <name type="scientific">Gracilibacillus boraciitolerans JCM 21714</name>
    <dbReference type="NCBI Taxonomy" id="1298598"/>
    <lineage>
        <taxon>Bacteria</taxon>
        <taxon>Bacillati</taxon>
        <taxon>Bacillota</taxon>
        <taxon>Bacilli</taxon>
        <taxon>Bacillales</taxon>
        <taxon>Bacillaceae</taxon>
        <taxon>Gracilibacillus</taxon>
    </lineage>
</organism>
<dbReference type="Proteomes" id="UP000019102">
    <property type="component" value="Unassembled WGS sequence"/>
</dbReference>
<gene>
    <name evidence="2" type="ORF">JCM21714_1918</name>
</gene>
<dbReference type="eggNOG" id="COG0073">
    <property type="taxonomic scope" value="Bacteria"/>
</dbReference>
<evidence type="ECO:0000313" key="2">
    <source>
        <dbReference type="EMBL" id="GAE92895.1"/>
    </source>
</evidence>
<dbReference type="GO" id="GO:0004812">
    <property type="term" value="F:aminoacyl-tRNA ligase activity"/>
    <property type="evidence" value="ECO:0007669"/>
    <property type="project" value="UniProtKB-KW"/>
</dbReference>
<dbReference type="EMBL" id="BAVS01000008">
    <property type="protein sequence ID" value="GAE92895.1"/>
    <property type="molecule type" value="Genomic_DNA"/>
</dbReference>
<accession>W4VHM2</accession>
<dbReference type="InterPro" id="IPR037154">
    <property type="entry name" value="YtpR-like_sf"/>
</dbReference>
<sequence>MFVYYNEKGIGDVLLFPMKNSNKISFERKQDIVTLFDEVTKETVGFNIFNASTYFKDLSTGKMKLTEKLLAELNEAFEKNNTKKIDLDVTAKFVVGFVEKFKPMKMLINFECVKSTLKMIGCKLFVVHQISIKVKKW</sequence>
<name>W4VHM2_9BACI</name>
<protein>
    <submittedName>
        <fullName evidence="2">Phenylalanyl-tRNA synthetase domain protein</fullName>
    </submittedName>
</protein>
<proteinExistence type="predicted"/>
<evidence type="ECO:0000259" key="1">
    <source>
        <dbReference type="Pfam" id="PF14794"/>
    </source>
</evidence>
<keyword evidence="2" id="KW-0030">Aminoacyl-tRNA synthetase</keyword>
<dbReference type="AlphaFoldDB" id="W4VHM2"/>
<dbReference type="STRING" id="1298598.JCM21714_1918"/>
<comment type="caution">
    <text evidence="2">The sequence shown here is derived from an EMBL/GenBank/DDBJ whole genome shotgun (WGS) entry which is preliminary data.</text>
</comment>
<feature type="domain" description="DUF4479" evidence="1">
    <location>
        <begin position="21"/>
        <end position="82"/>
    </location>
</feature>
<keyword evidence="3" id="KW-1185">Reference proteome</keyword>
<evidence type="ECO:0000313" key="3">
    <source>
        <dbReference type="Proteomes" id="UP000019102"/>
    </source>
</evidence>
<dbReference type="Gene3D" id="3.30.1940.10">
    <property type="entry name" value="YtpR-like"/>
    <property type="match status" value="1"/>
</dbReference>